<protein>
    <recommendedName>
        <fullName evidence="3">Apea-like HEPN domain-containing protein</fullName>
    </recommendedName>
</protein>
<gene>
    <name evidence="1" type="ORF">F8158_27815</name>
</gene>
<proteinExistence type="predicted"/>
<dbReference type="EMBL" id="WBPB01000074">
    <property type="protein sequence ID" value="KAB2491443.1"/>
    <property type="molecule type" value="Genomic_DNA"/>
</dbReference>
<evidence type="ECO:0000313" key="1">
    <source>
        <dbReference type="EMBL" id="KAB2491443.1"/>
    </source>
</evidence>
<evidence type="ECO:0000313" key="2">
    <source>
        <dbReference type="Proteomes" id="UP000477920"/>
    </source>
</evidence>
<organism evidence="1 2">
    <name type="scientific">Bacillus cereus</name>
    <dbReference type="NCBI Taxonomy" id="1396"/>
    <lineage>
        <taxon>Bacteria</taxon>
        <taxon>Bacillati</taxon>
        <taxon>Bacillota</taxon>
        <taxon>Bacilli</taxon>
        <taxon>Bacillales</taxon>
        <taxon>Bacillaceae</taxon>
        <taxon>Bacillus</taxon>
        <taxon>Bacillus cereus group</taxon>
    </lineage>
</organism>
<dbReference type="AlphaFoldDB" id="A0AB34D188"/>
<reference evidence="1 2" key="1">
    <citation type="submission" date="2019-10" db="EMBL/GenBank/DDBJ databases">
        <title>Bacillus from the desert of Cuatro Cinegas, Coahuila.</title>
        <authorList>
            <person name="Olmedo-Alvarez G."/>
            <person name="Saldana S."/>
            <person name="Barcelo D."/>
        </authorList>
    </citation>
    <scope>NUCLEOTIDE SEQUENCE [LARGE SCALE GENOMIC DNA]</scope>
    <source>
        <strain evidence="1 2">CH101a_3T</strain>
    </source>
</reference>
<comment type="caution">
    <text evidence="1">The sequence shown here is derived from an EMBL/GenBank/DDBJ whole genome shotgun (WGS) entry which is preliminary data.</text>
</comment>
<evidence type="ECO:0008006" key="3">
    <source>
        <dbReference type="Google" id="ProtNLM"/>
    </source>
</evidence>
<name>A0AB34D188_BACCE</name>
<accession>A0AB34D188</accession>
<dbReference type="Proteomes" id="UP000477920">
    <property type="component" value="Unassembled WGS sequence"/>
</dbReference>
<sequence>MVEQAIHKLIEDGLFFSVDKGILARHFLKDVLGINVFKLSIEEVSKEICEQYDYELEELPGEKEELYKFVAENIMGIDADREPYQAFNNEVFLVMKDLKKINSMIQEYESKQQVKDIDRYEKTKYQYLVEKLNKAKNEICEYMEGEINTRVYKEIKMRGKKKLYNNLFFSHIFNAITNLPYPFRSKEEEYEMTVFAGLKYKFNHMTVKEFGELKFNHMHNKLKFYELVDTYINSNDFVNNILSIIEGNHLLNKRVMLKQAIEIYIEGRMELFCQIVPLQIEGIIYDYCIELGISPSKIDRVPFDKKLEEIVAIDKNFKCHEYFKYDFIELRNTAAHGRLHDNDNVNYNNMANMLILDLMYLCEFVNSSNATAVNRMRNLIKEIEIIKQEKAIDWEFELNTKVLEFMPVYIKGSLPPFYNSKEEIQEIVSYAKSESFLGYLEFIVTFPEILLPEQEAEIKQILSYIKENTNLEKECIQLFKKLSQIKNDK</sequence>